<organism evidence="1 2">
    <name type="scientific">Lepraria finkii</name>
    <dbReference type="NCBI Taxonomy" id="1340010"/>
    <lineage>
        <taxon>Eukaryota</taxon>
        <taxon>Fungi</taxon>
        <taxon>Dikarya</taxon>
        <taxon>Ascomycota</taxon>
        <taxon>Pezizomycotina</taxon>
        <taxon>Lecanoromycetes</taxon>
        <taxon>OSLEUM clade</taxon>
        <taxon>Lecanoromycetidae</taxon>
        <taxon>Lecanorales</taxon>
        <taxon>Lecanorineae</taxon>
        <taxon>Stereocaulaceae</taxon>
        <taxon>Lepraria</taxon>
    </lineage>
</organism>
<dbReference type="Gene3D" id="3.20.20.80">
    <property type="entry name" value="Glycosidases"/>
    <property type="match status" value="1"/>
</dbReference>
<dbReference type="EMBL" id="JBHFEH010000018">
    <property type="protein sequence ID" value="KAL2053884.1"/>
    <property type="molecule type" value="Genomic_DNA"/>
</dbReference>
<accession>A0ABR4BAN1</accession>
<sequence>MAGEVASGGIRGCVGIQLCNEACWGAGDRGMWAWYKDVVRAIGEVDASVRLWIGDAWDLQGAMGWCGVINSYTEEKGKGNPVGVAVPRCFTFTEEDKEQSPREIIERVGGEFGDV</sequence>
<protein>
    <submittedName>
        <fullName evidence="1">Uncharacterized protein</fullName>
    </submittedName>
</protein>
<evidence type="ECO:0000313" key="2">
    <source>
        <dbReference type="Proteomes" id="UP001590951"/>
    </source>
</evidence>
<keyword evidence="2" id="KW-1185">Reference proteome</keyword>
<dbReference type="Proteomes" id="UP001590951">
    <property type="component" value="Unassembled WGS sequence"/>
</dbReference>
<evidence type="ECO:0000313" key="1">
    <source>
        <dbReference type="EMBL" id="KAL2053884.1"/>
    </source>
</evidence>
<proteinExistence type="predicted"/>
<name>A0ABR4BAN1_9LECA</name>
<gene>
    <name evidence="1" type="ORF">ABVK25_005813</name>
</gene>
<reference evidence="1 2" key="1">
    <citation type="submission" date="2024-09" db="EMBL/GenBank/DDBJ databases">
        <title>Rethinking Asexuality: The Enigmatic Case of Functional Sexual Genes in Lepraria (Stereocaulaceae).</title>
        <authorList>
            <person name="Doellman M."/>
            <person name="Sun Y."/>
            <person name="Barcenas-Pena A."/>
            <person name="Lumbsch H.T."/>
            <person name="Grewe F."/>
        </authorList>
    </citation>
    <scope>NUCLEOTIDE SEQUENCE [LARGE SCALE GENOMIC DNA]</scope>
    <source>
        <strain evidence="1 2">Grewe 0041</strain>
    </source>
</reference>
<comment type="caution">
    <text evidence="1">The sequence shown here is derived from an EMBL/GenBank/DDBJ whole genome shotgun (WGS) entry which is preliminary data.</text>
</comment>